<dbReference type="SUPFAM" id="SSF56209">
    <property type="entry name" value="Nitrile hydratase alpha chain"/>
    <property type="match status" value="1"/>
</dbReference>
<gene>
    <name evidence="2" type="ORF">HF838_15040</name>
</gene>
<protein>
    <submittedName>
        <fullName evidence="2">NHLP leader peptide family natural product</fullName>
    </submittedName>
</protein>
<reference evidence="2 3" key="1">
    <citation type="submission" date="2020-04" db="EMBL/GenBank/DDBJ databases">
        <authorList>
            <person name="Hitch T.C.A."/>
            <person name="Wylensek D."/>
            <person name="Clavel T."/>
        </authorList>
    </citation>
    <scope>NUCLEOTIDE SEQUENCE [LARGE SCALE GENOMIC DNA]</scope>
    <source>
        <strain evidence="2 3">WB01_D5_05</strain>
    </source>
</reference>
<dbReference type="InterPro" id="IPR022513">
    <property type="entry name" value="TOMM_pelo"/>
</dbReference>
<accession>A0A848CQ76</accession>
<dbReference type="InterPro" id="IPR036648">
    <property type="entry name" value="CN_Hdrase_a/SCN_Hdrase_g_sf"/>
</dbReference>
<feature type="region of interest" description="Disordered" evidence="1">
    <location>
        <begin position="76"/>
        <end position="96"/>
    </location>
</feature>
<proteinExistence type="predicted"/>
<dbReference type="GO" id="GO:0046914">
    <property type="term" value="F:transition metal ion binding"/>
    <property type="evidence" value="ECO:0007669"/>
    <property type="project" value="InterPro"/>
</dbReference>
<evidence type="ECO:0000256" key="1">
    <source>
        <dbReference type="SAM" id="MobiDB-lite"/>
    </source>
</evidence>
<name>A0A848CQ76_ANEAE</name>
<sequence length="96" mass="10451">MNWNIEKVNKALETLKQKATIDNEFRTLCLNNPAEAVKQATGMEVPEGFKLRVIDNAGAHLTVVLPDLQVGEGELDETELTQVSGGARSKNSLTLS</sequence>
<comment type="caution">
    <text evidence="2">The sequence shown here is derived from an EMBL/GenBank/DDBJ whole genome shotgun (WGS) entry which is preliminary data.</text>
</comment>
<evidence type="ECO:0000313" key="2">
    <source>
        <dbReference type="EMBL" id="NME99554.1"/>
    </source>
</evidence>
<dbReference type="Proteomes" id="UP000561326">
    <property type="component" value="Unassembled WGS sequence"/>
</dbReference>
<dbReference type="EMBL" id="JABAGO010000030">
    <property type="protein sequence ID" value="NME99554.1"/>
    <property type="molecule type" value="Genomic_DNA"/>
</dbReference>
<dbReference type="RefSeq" id="WP_168975673.1">
    <property type="nucleotide sequence ID" value="NZ_JABAGO010000030.1"/>
</dbReference>
<dbReference type="NCBIfam" id="TIGR03793">
    <property type="entry name" value="leader_NHLP"/>
    <property type="match status" value="1"/>
</dbReference>
<organism evidence="2 3">
    <name type="scientific">Aneurinibacillus aneurinilyticus</name>
    <name type="common">Bacillus aneurinolyticus</name>
    <dbReference type="NCBI Taxonomy" id="1391"/>
    <lineage>
        <taxon>Bacteria</taxon>
        <taxon>Bacillati</taxon>
        <taxon>Bacillota</taxon>
        <taxon>Bacilli</taxon>
        <taxon>Bacillales</taxon>
        <taxon>Paenibacillaceae</taxon>
        <taxon>Aneurinibacillus group</taxon>
        <taxon>Aneurinibacillus</taxon>
    </lineage>
</organism>
<feature type="compositionally biased region" description="Polar residues" evidence="1">
    <location>
        <begin position="80"/>
        <end position="96"/>
    </location>
</feature>
<dbReference type="GO" id="GO:0003824">
    <property type="term" value="F:catalytic activity"/>
    <property type="evidence" value="ECO:0007669"/>
    <property type="project" value="InterPro"/>
</dbReference>
<dbReference type="AlphaFoldDB" id="A0A848CQ76"/>
<dbReference type="Gene3D" id="3.90.330.10">
    <property type="entry name" value="Nitrile hydratase alpha /Thiocyanate hydrolase gamma"/>
    <property type="match status" value="1"/>
</dbReference>
<evidence type="ECO:0000313" key="3">
    <source>
        <dbReference type="Proteomes" id="UP000561326"/>
    </source>
</evidence>